<comment type="caution">
    <text evidence="1">The sequence shown here is derived from an EMBL/GenBank/DDBJ whole genome shotgun (WGS) entry which is preliminary data.</text>
</comment>
<protein>
    <submittedName>
        <fullName evidence="1">Uncharacterized protein</fullName>
    </submittedName>
</protein>
<organism evidence="1 2">
    <name type="scientific">Pseudocercospora fuligena</name>
    <dbReference type="NCBI Taxonomy" id="685502"/>
    <lineage>
        <taxon>Eukaryota</taxon>
        <taxon>Fungi</taxon>
        <taxon>Dikarya</taxon>
        <taxon>Ascomycota</taxon>
        <taxon>Pezizomycotina</taxon>
        <taxon>Dothideomycetes</taxon>
        <taxon>Dothideomycetidae</taxon>
        <taxon>Mycosphaerellales</taxon>
        <taxon>Mycosphaerellaceae</taxon>
        <taxon>Pseudocercospora</taxon>
    </lineage>
</organism>
<accession>A0A8H6VHH4</accession>
<dbReference type="Proteomes" id="UP000660729">
    <property type="component" value="Unassembled WGS sequence"/>
</dbReference>
<reference evidence="1" key="1">
    <citation type="submission" date="2020-04" db="EMBL/GenBank/DDBJ databases">
        <title>Draft genome resource of the tomato pathogen Pseudocercospora fuligena.</title>
        <authorList>
            <person name="Zaccaron A."/>
        </authorList>
    </citation>
    <scope>NUCLEOTIDE SEQUENCE</scope>
    <source>
        <strain evidence="1">PF001</strain>
    </source>
</reference>
<proteinExistence type="predicted"/>
<dbReference type="AlphaFoldDB" id="A0A8H6VHH4"/>
<dbReference type="EMBL" id="JABCIY010000118">
    <property type="protein sequence ID" value="KAF7192583.1"/>
    <property type="molecule type" value="Genomic_DNA"/>
</dbReference>
<evidence type="ECO:0000313" key="1">
    <source>
        <dbReference type="EMBL" id="KAF7192583.1"/>
    </source>
</evidence>
<gene>
    <name evidence="1" type="ORF">HII31_06092</name>
</gene>
<sequence>MLACRTLGLAEDTLGLTEDTLGQLPILEKALGCKAVMDGDSEEDIKAEQDKCHRLRDRNLSAKNLQKINMLYDSARMRNINVKSVTDNIFTAKDTEEYIELTGKQWKEFLNQKRPNPRYTGFSNSSDDNKRLAEPWSVIWVLRAEPMRRKGGPTETESVVSMAEGDVIIKKYMFIVLCGSRPRMVRAWTA</sequence>
<evidence type="ECO:0000313" key="2">
    <source>
        <dbReference type="Proteomes" id="UP000660729"/>
    </source>
</evidence>
<keyword evidence="2" id="KW-1185">Reference proteome</keyword>
<name>A0A8H6VHH4_9PEZI</name>